<dbReference type="SUPFAM" id="SSF52172">
    <property type="entry name" value="CheY-like"/>
    <property type="match status" value="1"/>
</dbReference>
<dbReference type="Pfam" id="PF00072">
    <property type="entry name" value="Response_reg"/>
    <property type="match status" value="1"/>
</dbReference>
<sequence length="221" mass="24510">MKILLVEDDMDLAGGLIKALRREGFTVNHVALGKQAILSVRSEPPDLLVLDLGLPDITGLQVLESVRSLKLALPVLILTARDGLDDKVMALDSGADDYLSKPFEMEELLARLRVLARRLGTSMHSKIELHGVLLDTRHHEVAVAGQPINLSRREYMLLMALMENAGRVQTKEMLEQKLYGWGEEVVSNAIEVHVSNLRKKMPADLIKTVRGVGYTISKTRA</sequence>
<dbReference type="InterPro" id="IPR039420">
    <property type="entry name" value="WalR-like"/>
</dbReference>
<keyword evidence="9" id="KW-1185">Reference proteome</keyword>
<feature type="modified residue" description="4-aspartylphosphate" evidence="4">
    <location>
        <position position="51"/>
    </location>
</feature>
<feature type="domain" description="OmpR/PhoB-type" evidence="7">
    <location>
        <begin position="124"/>
        <end position="218"/>
    </location>
</feature>
<dbReference type="GO" id="GO:0032993">
    <property type="term" value="C:protein-DNA complex"/>
    <property type="evidence" value="ECO:0007669"/>
    <property type="project" value="TreeGrafter"/>
</dbReference>
<evidence type="ECO:0000259" key="6">
    <source>
        <dbReference type="PROSITE" id="PS50110"/>
    </source>
</evidence>
<dbReference type="SMART" id="SM00862">
    <property type="entry name" value="Trans_reg_C"/>
    <property type="match status" value="1"/>
</dbReference>
<dbReference type="SMART" id="SM00448">
    <property type="entry name" value="REC"/>
    <property type="match status" value="1"/>
</dbReference>
<dbReference type="EMBL" id="JAAONZ010000003">
    <property type="protein sequence ID" value="NHO64991.1"/>
    <property type="molecule type" value="Genomic_DNA"/>
</dbReference>
<evidence type="ECO:0000256" key="3">
    <source>
        <dbReference type="ARBA" id="ARBA00023163"/>
    </source>
</evidence>
<dbReference type="GO" id="GO:0000156">
    <property type="term" value="F:phosphorelay response regulator activity"/>
    <property type="evidence" value="ECO:0007669"/>
    <property type="project" value="TreeGrafter"/>
</dbReference>
<organism evidence="8 9">
    <name type="scientific">Pseudomaricurvus hydrocarbonicus</name>
    <dbReference type="NCBI Taxonomy" id="1470433"/>
    <lineage>
        <taxon>Bacteria</taxon>
        <taxon>Pseudomonadati</taxon>
        <taxon>Pseudomonadota</taxon>
        <taxon>Gammaproteobacteria</taxon>
        <taxon>Cellvibrionales</taxon>
        <taxon>Cellvibrionaceae</taxon>
        <taxon>Pseudomaricurvus</taxon>
    </lineage>
</organism>
<evidence type="ECO:0000313" key="8">
    <source>
        <dbReference type="EMBL" id="NHO64991.1"/>
    </source>
</evidence>
<dbReference type="RefSeq" id="WP_167182905.1">
    <property type="nucleotide sequence ID" value="NZ_JAAONZ010000003.1"/>
</dbReference>
<dbReference type="PANTHER" id="PTHR48111:SF67">
    <property type="entry name" value="TRANSCRIPTIONAL REGULATORY PROTEIN TCTD"/>
    <property type="match status" value="1"/>
</dbReference>
<keyword evidence="1" id="KW-0805">Transcription regulation</keyword>
<dbReference type="InterPro" id="IPR016032">
    <property type="entry name" value="Sig_transdc_resp-reg_C-effctor"/>
</dbReference>
<gene>
    <name evidence="8" type="ORF">G8770_05480</name>
</gene>
<keyword evidence="4" id="KW-0597">Phosphoprotein</keyword>
<dbReference type="PANTHER" id="PTHR48111">
    <property type="entry name" value="REGULATOR OF RPOS"/>
    <property type="match status" value="1"/>
</dbReference>
<evidence type="ECO:0000256" key="5">
    <source>
        <dbReference type="PROSITE-ProRule" id="PRU01091"/>
    </source>
</evidence>
<dbReference type="Pfam" id="PF00486">
    <property type="entry name" value="Trans_reg_C"/>
    <property type="match status" value="1"/>
</dbReference>
<dbReference type="GO" id="GO:0005829">
    <property type="term" value="C:cytosol"/>
    <property type="evidence" value="ECO:0007669"/>
    <property type="project" value="TreeGrafter"/>
</dbReference>
<dbReference type="CDD" id="cd17624">
    <property type="entry name" value="REC_OmpR_PmrA-like"/>
    <property type="match status" value="1"/>
</dbReference>
<dbReference type="PROSITE" id="PS51755">
    <property type="entry name" value="OMPR_PHOB"/>
    <property type="match status" value="1"/>
</dbReference>
<evidence type="ECO:0000313" key="9">
    <source>
        <dbReference type="Proteomes" id="UP000787472"/>
    </source>
</evidence>
<comment type="caution">
    <text evidence="8">The sequence shown here is derived from an EMBL/GenBank/DDBJ whole genome shotgun (WGS) entry which is preliminary data.</text>
</comment>
<dbReference type="CDD" id="cd00383">
    <property type="entry name" value="trans_reg_C"/>
    <property type="match status" value="1"/>
</dbReference>
<protein>
    <submittedName>
        <fullName evidence="8">Response regulator transcription factor</fullName>
    </submittedName>
</protein>
<feature type="domain" description="Response regulatory" evidence="6">
    <location>
        <begin position="2"/>
        <end position="116"/>
    </location>
</feature>
<dbReference type="GO" id="GO:0000976">
    <property type="term" value="F:transcription cis-regulatory region binding"/>
    <property type="evidence" value="ECO:0007669"/>
    <property type="project" value="TreeGrafter"/>
</dbReference>
<dbReference type="InterPro" id="IPR001867">
    <property type="entry name" value="OmpR/PhoB-type_DNA-bd"/>
</dbReference>
<dbReference type="Gene3D" id="1.10.10.10">
    <property type="entry name" value="Winged helix-like DNA-binding domain superfamily/Winged helix DNA-binding domain"/>
    <property type="match status" value="1"/>
</dbReference>
<feature type="DNA-binding region" description="OmpR/PhoB-type" evidence="5">
    <location>
        <begin position="124"/>
        <end position="218"/>
    </location>
</feature>
<dbReference type="Proteomes" id="UP000787472">
    <property type="component" value="Unassembled WGS sequence"/>
</dbReference>
<evidence type="ECO:0000256" key="1">
    <source>
        <dbReference type="ARBA" id="ARBA00023015"/>
    </source>
</evidence>
<dbReference type="Gene3D" id="6.10.250.690">
    <property type="match status" value="1"/>
</dbReference>
<proteinExistence type="predicted"/>
<evidence type="ECO:0000259" key="7">
    <source>
        <dbReference type="PROSITE" id="PS51755"/>
    </source>
</evidence>
<dbReference type="PROSITE" id="PS50110">
    <property type="entry name" value="RESPONSE_REGULATORY"/>
    <property type="match status" value="1"/>
</dbReference>
<evidence type="ECO:0000256" key="2">
    <source>
        <dbReference type="ARBA" id="ARBA00023125"/>
    </source>
</evidence>
<keyword evidence="2 5" id="KW-0238">DNA-binding</keyword>
<dbReference type="AlphaFoldDB" id="A0A9E5JUV0"/>
<dbReference type="InterPro" id="IPR011006">
    <property type="entry name" value="CheY-like_superfamily"/>
</dbReference>
<evidence type="ECO:0000256" key="4">
    <source>
        <dbReference type="PROSITE-ProRule" id="PRU00169"/>
    </source>
</evidence>
<keyword evidence="3" id="KW-0804">Transcription</keyword>
<name>A0A9E5JUV0_9GAMM</name>
<reference evidence="8" key="1">
    <citation type="submission" date="2020-03" db="EMBL/GenBank/DDBJ databases">
        <authorList>
            <person name="Guo F."/>
        </authorList>
    </citation>
    <scope>NUCLEOTIDE SEQUENCE</scope>
    <source>
        <strain evidence="8">JCM 30134</strain>
    </source>
</reference>
<dbReference type="GO" id="GO:0006355">
    <property type="term" value="P:regulation of DNA-templated transcription"/>
    <property type="evidence" value="ECO:0007669"/>
    <property type="project" value="InterPro"/>
</dbReference>
<dbReference type="InterPro" id="IPR036388">
    <property type="entry name" value="WH-like_DNA-bd_sf"/>
</dbReference>
<dbReference type="SUPFAM" id="SSF46894">
    <property type="entry name" value="C-terminal effector domain of the bipartite response regulators"/>
    <property type="match status" value="1"/>
</dbReference>
<accession>A0A9E5JUV0</accession>
<dbReference type="InterPro" id="IPR001789">
    <property type="entry name" value="Sig_transdc_resp-reg_receiver"/>
</dbReference>
<dbReference type="Gene3D" id="3.40.50.2300">
    <property type="match status" value="1"/>
</dbReference>